<gene>
    <name evidence="3" type="ORF">TVAG_458770</name>
</gene>
<dbReference type="PROSITE" id="PS50197">
    <property type="entry name" value="BEACH"/>
    <property type="match status" value="1"/>
</dbReference>
<feature type="compositionally biased region" description="Basic and acidic residues" evidence="1">
    <location>
        <begin position="708"/>
        <end position="735"/>
    </location>
</feature>
<accession>A2E682</accession>
<evidence type="ECO:0000259" key="2">
    <source>
        <dbReference type="PROSITE" id="PS50197"/>
    </source>
</evidence>
<feature type="compositionally biased region" description="Basic and acidic residues" evidence="1">
    <location>
        <begin position="641"/>
        <end position="653"/>
    </location>
</feature>
<dbReference type="Pfam" id="PF02138">
    <property type="entry name" value="Beach"/>
    <property type="match status" value="1"/>
</dbReference>
<dbReference type="InParanoid" id="A2E682"/>
<dbReference type="OrthoDB" id="26681at2759"/>
<dbReference type="VEuPathDB" id="TrichDB:TVAGG3_0394200"/>
<organism evidence="3 4">
    <name type="scientific">Trichomonas vaginalis (strain ATCC PRA-98 / G3)</name>
    <dbReference type="NCBI Taxonomy" id="412133"/>
    <lineage>
        <taxon>Eukaryota</taxon>
        <taxon>Metamonada</taxon>
        <taxon>Parabasalia</taxon>
        <taxon>Trichomonadida</taxon>
        <taxon>Trichomonadidae</taxon>
        <taxon>Trichomonas</taxon>
    </lineage>
</organism>
<dbReference type="PANTHER" id="PTHR13743:SF112">
    <property type="entry name" value="BEACH DOMAIN-CONTAINING PROTEIN"/>
    <property type="match status" value="1"/>
</dbReference>
<evidence type="ECO:0000313" key="3">
    <source>
        <dbReference type="EMBL" id="EAY11805.1"/>
    </source>
</evidence>
<dbReference type="PANTHER" id="PTHR13743">
    <property type="entry name" value="BEIGE/BEACH-RELATED"/>
    <property type="match status" value="1"/>
</dbReference>
<dbReference type="SMART" id="SM01026">
    <property type="entry name" value="Beach"/>
    <property type="match status" value="1"/>
</dbReference>
<proteinExistence type="predicted"/>
<dbReference type="eggNOG" id="KOG1787">
    <property type="taxonomic scope" value="Eukaryota"/>
</dbReference>
<feature type="region of interest" description="Disordered" evidence="1">
    <location>
        <begin position="632"/>
        <end position="735"/>
    </location>
</feature>
<evidence type="ECO:0000313" key="4">
    <source>
        <dbReference type="Proteomes" id="UP000001542"/>
    </source>
</evidence>
<feature type="compositionally biased region" description="Polar residues" evidence="1">
    <location>
        <begin position="675"/>
        <end position="707"/>
    </location>
</feature>
<dbReference type="VEuPathDB" id="TrichDB:TVAG_458770"/>
<protein>
    <submittedName>
        <fullName evidence="3">Beige/BEACH domain containing protein</fullName>
    </submittedName>
</protein>
<dbReference type="EMBL" id="DS113312">
    <property type="protein sequence ID" value="EAY11805.1"/>
    <property type="molecule type" value="Genomic_DNA"/>
</dbReference>
<dbReference type="InterPro" id="IPR036372">
    <property type="entry name" value="BEACH_dom_sf"/>
</dbReference>
<dbReference type="Gene3D" id="1.10.1540.10">
    <property type="entry name" value="BEACH domain"/>
    <property type="match status" value="1"/>
</dbReference>
<dbReference type="STRING" id="5722.A2E682"/>
<evidence type="ECO:0000256" key="1">
    <source>
        <dbReference type="SAM" id="MobiDB-lite"/>
    </source>
</evidence>
<dbReference type="KEGG" id="tva:4769763"/>
<dbReference type="InterPro" id="IPR050865">
    <property type="entry name" value="BEACH_Domain"/>
</dbReference>
<feature type="domain" description="BEACH" evidence="2">
    <location>
        <begin position="893"/>
        <end position="1160"/>
    </location>
</feature>
<reference evidence="3" key="2">
    <citation type="journal article" date="2007" name="Science">
        <title>Draft genome sequence of the sexually transmitted pathogen Trichomonas vaginalis.</title>
        <authorList>
            <person name="Carlton J.M."/>
            <person name="Hirt R.P."/>
            <person name="Silva J.C."/>
            <person name="Delcher A.L."/>
            <person name="Schatz M."/>
            <person name="Zhao Q."/>
            <person name="Wortman J.R."/>
            <person name="Bidwell S.L."/>
            <person name="Alsmark U.C.M."/>
            <person name="Besteiro S."/>
            <person name="Sicheritz-Ponten T."/>
            <person name="Noel C.J."/>
            <person name="Dacks J.B."/>
            <person name="Foster P.G."/>
            <person name="Simillion C."/>
            <person name="Van de Peer Y."/>
            <person name="Miranda-Saavedra D."/>
            <person name="Barton G.J."/>
            <person name="Westrop G.D."/>
            <person name="Mueller S."/>
            <person name="Dessi D."/>
            <person name="Fiori P.L."/>
            <person name="Ren Q."/>
            <person name="Paulsen I."/>
            <person name="Zhang H."/>
            <person name="Bastida-Corcuera F.D."/>
            <person name="Simoes-Barbosa A."/>
            <person name="Brown M.T."/>
            <person name="Hayes R.D."/>
            <person name="Mukherjee M."/>
            <person name="Okumura C.Y."/>
            <person name="Schneider R."/>
            <person name="Smith A.J."/>
            <person name="Vanacova S."/>
            <person name="Villalvazo M."/>
            <person name="Haas B.J."/>
            <person name="Pertea M."/>
            <person name="Feldblyum T.V."/>
            <person name="Utterback T.R."/>
            <person name="Shu C.L."/>
            <person name="Osoegawa K."/>
            <person name="de Jong P.J."/>
            <person name="Hrdy I."/>
            <person name="Horvathova L."/>
            <person name="Zubacova Z."/>
            <person name="Dolezal P."/>
            <person name="Malik S.B."/>
            <person name="Logsdon J.M. Jr."/>
            <person name="Henze K."/>
            <person name="Gupta A."/>
            <person name="Wang C.C."/>
            <person name="Dunne R.L."/>
            <person name="Upcroft J.A."/>
            <person name="Upcroft P."/>
            <person name="White O."/>
            <person name="Salzberg S.L."/>
            <person name="Tang P."/>
            <person name="Chiu C.-H."/>
            <person name="Lee Y.-S."/>
            <person name="Embley T.M."/>
            <person name="Coombs G.H."/>
            <person name="Mottram J.C."/>
            <person name="Tachezy J."/>
            <person name="Fraser-Liggett C.M."/>
            <person name="Johnson P.J."/>
        </authorList>
    </citation>
    <scope>NUCLEOTIDE SEQUENCE [LARGE SCALE GENOMIC DNA]</scope>
    <source>
        <strain evidence="3">G3</strain>
    </source>
</reference>
<keyword evidence="4" id="KW-1185">Reference proteome</keyword>
<name>A2E682_TRIV3</name>
<dbReference type="Proteomes" id="UP000001542">
    <property type="component" value="Unassembled WGS sequence"/>
</dbReference>
<dbReference type="CDD" id="cd06071">
    <property type="entry name" value="Beach"/>
    <property type="match status" value="1"/>
</dbReference>
<dbReference type="InterPro" id="IPR000409">
    <property type="entry name" value="BEACH_dom"/>
</dbReference>
<reference evidence="3" key="1">
    <citation type="submission" date="2006-10" db="EMBL/GenBank/DDBJ databases">
        <authorList>
            <person name="Amadeo P."/>
            <person name="Zhao Q."/>
            <person name="Wortman J."/>
            <person name="Fraser-Liggett C."/>
            <person name="Carlton J."/>
        </authorList>
    </citation>
    <scope>NUCLEOTIDE SEQUENCE</scope>
    <source>
        <strain evidence="3">G3</strain>
    </source>
</reference>
<sequence>MDYWSLNSEIIKFTLVKLQEWITKHIKEIDIDSLYTNGIIKMLLLALTFDESYNHELLIIIHIFVQSYNNLQVFKDIVNAIVVSNSFDFRQNSEEIIEKIFETQNVIEDKYSLLKIVFDAKNSIPSLSVKTLLQFCYYADPLCSKLFAYNLIERLYDDPQPFKMLSVLAKGFRNYSADAIIWEVVIRLVTGQYFSFDRSNVKLSVLKPAYLTLILEMLIPFYFSDTITTFFDIILQNVTPLLLELPDIYMQSKFVPYFLDLILSKENTDTSLLPIIEGMDKEIANIMEKTFKTFISKTNLNIIKEKMRFNHDKTSKLTNLITNIVLKCSNPEQMILVICQFGHPSIVSYVIQNLLFNFHNKRINSTFSRVLCRSLIYLTLKRPEVYSGDNIYSSSLPIIKKEAESNQNFIHWFLLTLNDISPEIIEQFLEIITKIFVVKDVTKLKWSLFVLSRIVKCGIPLELPFINEFYENVKRVCLKMQLNFFQDMFSFEKVSELDTKSNSFVEFDSVFNQNKEKYEEFIEKNMFTLTEDNFLQTKAVLFIFFERNFMIHKKSKDFLFQKIDEHIRRKEMLDSVVMMTKQISLSQNMNYEDFVSKTKSFRISPFHGISMTPIVLIPSEIDLQFSNEKSKNSEVYVSENVKNEKSEISKTENPENENQENSKSLIPENSKTEISENPNSQKSETSKYSNPENINSENFENQNPKNTKFSDSKISKPENLENSENQKLKSDKYTKSDMITKSDKNEISKIYKFKDSEPKYIYRLENKYSISYSDNEIKILQNIYKFNSCTNCVFTYAFAHINSIIFSDSKLYYILLNTRFDENVVAFLDSSFEYSEMEKIIFDGGFGPFTTICGFPCLIVDPEFSLILPYHKGVQVFSRNSGNFIIEFLENGFIPTVKLDISNYLEKFSNGEMSVLEFLNVVNVAAERSYSDMSCYPIFPKVSMNMNGISFRDLKIPIQLCAEFEKSKSLFQARYEVQKYHHAENLSNPQYISSCLFRYPPYSESQFFFNGKWDAMSRIFVNVENQLNVTSKTIYEAFPEIYCFYELLDNKNQIKIDGKLVEVKFPPKIEDSRNFVRWNRINLEGVSNNICSWLDLVFGVDSRGERSLALMNTFHPNSYDDENFSWRYTSGCVPKQVFFNKLKTSIKEPSDLNCLEKSKIDVNQETEEIIVDDIYKLKVANPQLHTYSSDGYALAITYNNRVMTILLQNMQPLGAFYRAGTLHSAISFRINCCATAFRDFVIVWNLSTGRTISVIPEPNAKILSFKRHEMVLRVTKQNDKIAQYTVNGTPI</sequence>
<feature type="compositionally biased region" description="Polar residues" evidence="1">
    <location>
        <begin position="659"/>
        <end position="669"/>
    </location>
</feature>
<dbReference type="SUPFAM" id="SSF81837">
    <property type="entry name" value="BEACH domain"/>
    <property type="match status" value="1"/>
</dbReference>
<dbReference type="SMR" id="A2E682"/>
<dbReference type="RefSeq" id="XP_001324028.1">
    <property type="nucleotide sequence ID" value="XM_001323993.1"/>
</dbReference>